<dbReference type="InterPro" id="IPR012336">
    <property type="entry name" value="Thioredoxin-like_fold"/>
</dbReference>
<keyword evidence="4" id="KW-1185">Reference proteome</keyword>
<dbReference type="RefSeq" id="WP_204735734.1">
    <property type="nucleotide sequence ID" value="NZ_JAVDWE010000023.1"/>
</dbReference>
<dbReference type="EMBL" id="JAVDWE010000023">
    <property type="protein sequence ID" value="MDR7097364.1"/>
    <property type="molecule type" value="Genomic_DNA"/>
</dbReference>
<feature type="region of interest" description="Disordered" evidence="1">
    <location>
        <begin position="1"/>
        <end position="24"/>
    </location>
</feature>
<sequence>MSDLATTPSTPPAEQALPSPTSLRGAAQAAAARGEPLVVMTTLTGCPYCAIVRNHYLLPMRREGKVHAVQLDVMDRTGTVQSFDGQLTTPAEQARAWKARFTPTVLFFGPDGRELAERLVGIAVPDFYGEYLEARLTEARRRLK</sequence>
<evidence type="ECO:0000313" key="4">
    <source>
        <dbReference type="Proteomes" id="UP001265550"/>
    </source>
</evidence>
<name>A0ABU1VIP5_9BURK</name>
<comment type="caution">
    <text evidence="3">The sequence shown here is derived from an EMBL/GenBank/DDBJ whole genome shotgun (WGS) entry which is preliminary data.</text>
</comment>
<evidence type="ECO:0000259" key="2">
    <source>
        <dbReference type="Pfam" id="PF13098"/>
    </source>
</evidence>
<accession>A0ABU1VIP5</accession>
<evidence type="ECO:0000313" key="3">
    <source>
        <dbReference type="EMBL" id="MDR7097364.1"/>
    </source>
</evidence>
<dbReference type="Proteomes" id="UP001265550">
    <property type="component" value="Unassembled WGS sequence"/>
</dbReference>
<organism evidence="3 4">
    <name type="scientific">Hydrogenophaga laconesensis</name>
    <dbReference type="NCBI Taxonomy" id="1805971"/>
    <lineage>
        <taxon>Bacteria</taxon>
        <taxon>Pseudomonadati</taxon>
        <taxon>Pseudomonadota</taxon>
        <taxon>Betaproteobacteria</taxon>
        <taxon>Burkholderiales</taxon>
        <taxon>Comamonadaceae</taxon>
        <taxon>Hydrogenophaga</taxon>
    </lineage>
</organism>
<feature type="domain" description="Thioredoxin-like fold" evidence="2">
    <location>
        <begin position="30"/>
        <end position="123"/>
    </location>
</feature>
<evidence type="ECO:0000256" key="1">
    <source>
        <dbReference type="SAM" id="MobiDB-lite"/>
    </source>
</evidence>
<proteinExistence type="predicted"/>
<dbReference type="SUPFAM" id="SSF52833">
    <property type="entry name" value="Thioredoxin-like"/>
    <property type="match status" value="1"/>
</dbReference>
<dbReference type="Pfam" id="PF13098">
    <property type="entry name" value="Thioredoxin_2"/>
    <property type="match status" value="1"/>
</dbReference>
<dbReference type="InterPro" id="IPR036249">
    <property type="entry name" value="Thioredoxin-like_sf"/>
</dbReference>
<dbReference type="Gene3D" id="3.40.30.10">
    <property type="entry name" value="Glutaredoxin"/>
    <property type="match status" value="1"/>
</dbReference>
<gene>
    <name evidence="3" type="ORF">J2X09_005138</name>
</gene>
<reference evidence="3 4" key="1">
    <citation type="submission" date="2023-07" db="EMBL/GenBank/DDBJ databases">
        <title>Sorghum-associated microbial communities from plants grown in Nebraska, USA.</title>
        <authorList>
            <person name="Schachtman D."/>
        </authorList>
    </citation>
    <scope>NUCLEOTIDE SEQUENCE [LARGE SCALE GENOMIC DNA]</scope>
    <source>
        <strain evidence="3 4">BE240</strain>
    </source>
</reference>
<protein>
    <submittedName>
        <fullName evidence="3">Thioredoxin-related protein</fullName>
    </submittedName>
</protein>